<name>A0A4P9XNU3_9FUNG</name>
<dbReference type="InterPro" id="IPR003689">
    <property type="entry name" value="ZIP"/>
</dbReference>
<keyword evidence="4 5" id="KW-0472">Membrane</keyword>
<dbReference type="Pfam" id="PF02535">
    <property type="entry name" value="Zip"/>
    <property type="match status" value="1"/>
</dbReference>
<gene>
    <name evidence="6" type="ORF">THASP1DRAFT_16777</name>
</gene>
<evidence type="ECO:0000256" key="2">
    <source>
        <dbReference type="ARBA" id="ARBA00022692"/>
    </source>
</evidence>
<evidence type="ECO:0000256" key="4">
    <source>
        <dbReference type="ARBA" id="ARBA00023136"/>
    </source>
</evidence>
<keyword evidence="2 5" id="KW-0812">Transmembrane</keyword>
<keyword evidence="3 5" id="KW-1133">Transmembrane helix</keyword>
<feature type="transmembrane region" description="Helical" evidence="5">
    <location>
        <begin position="134"/>
        <end position="155"/>
    </location>
</feature>
<dbReference type="Proteomes" id="UP000271241">
    <property type="component" value="Unassembled WGS sequence"/>
</dbReference>
<dbReference type="AlphaFoldDB" id="A0A4P9XNU3"/>
<dbReference type="GO" id="GO:0046873">
    <property type="term" value="F:metal ion transmembrane transporter activity"/>
    <property type="evidence" value="ECO:0007669"/>
    <property type="project" value="InterPro"/>
</dbReference>
<evidence type="ECO:0000256" key="5">
    <source>
        <dbReference type="SAM" id="Phobius"/>
    </source>
</evidence>
<accession>A0A4P9XNU3</accession>
<evidence type="ECO:0000313" key="6">
    <source>
        <dbReference type="EMBL" id="RKP07636.1"/>
    </source>
</evidence>
<feature type="non-terminal residue" evidence="6">
    <location>
        <position position="1"/>
    </location>
</feature>
<dbReference type="GO" id="GO:0016020">
    <property type="term" value="C:membrane"/>
    <property type="evidence" value="ECO:0007669"/>
    <property type="project" value="UniProtKB-SubCell"/>
</dbReference>
<dbReference type="STRING" id="78915.A0A4P9XNU3"/>
<feature type="transmembrane region" description="Helical" evidence="5">
    <location>
        <begin position="100"/>
        <end position="122"/>
    </location>
</feature>
<evidence type="ECO:0000256" key="3">
    <source>
        <dbReference type="ARBA" id="ARBA00022989"/>
    </source>
</evidence>
<evidence type="ECO:0000313" key="7">
    <source>
        <dbReference type="Proteomes" id="UP000271241"/>
    </source>
</evidence>
<protein>
    <submittedName>
        <fullName evidence="6">Zinc/iron permease</fullName>
    </submittedName>
</protein>
<feature type="transmembrane region" description="Helical" evidence="5">
    <location>
        <begin position="71"/>
        <end position="94"/>
    </location>
</feature>
<keyword evidence="7" id="KW-1185">Reference proteome</keyword>
<reference evidence="7" key="1">
    <citation type="journal article" date="2018" name="Nat. Microbiol.">
        <title>Leveraging single-cell genomics to expand the fungal tree of life.</title>
        <authorList>
            <person name="Ahrendt S.R."/>
            <person name="Quandt C.A."/>
            <person name="Ciobanu D."/>
            <person name="Clum A."/>
            <person name="Salamov A."/>
            <person name="Andreopoulos B."/>
            <person name="Cheng J.F."/>
            <person name="Woyke T."/>
            <person name="Pelin A."/>
            <person name="Henrissat B."/>
            <person name="Reynolds N.K."/>
            <person name="Benny G.L."/>
            <person name="Smith M.E."/>
            <person name="James T.Y."/>
            <person name="Grigoriev I.V."/>
        </authorList>
    </citation>
    <scope>NUCLEOTIDE SEQUENCE [LARGE SCALE GENOMIC DNA]</scope>
    <source>
        <strain evidence="7">RSA 1356</strain>
    </source>
</reference>
<comment type="subcellular location">
    <subcellularLocation>
        <location evidence="1">Membrane</location>
        <topology evidence="1">Multi-pass membrane protein</topology>
    </subcellularLocation>
</comment>
<dbReference type="EMBL" id="KZ992692">
    <property type="protein sequence ID" value="RKP07636.1"/>
    <property type="molecule type" value="Genomic_DNA"/>
</dbReference>
<proteinExistence type="predicted"/>
<sequence>DRAEFRRMGMQIAVALLVHNFPEGLATFTTTLSAPRIGVLFGIALALHKIPEGVMVSLPIYVATGSRLKGFLVAAVLGTIAQFLGALFGYLLFVTYWNEAISGSLFAIVTAVLLYTIVANMLPLARSYDPQDRYVTIWTFGGFIFFATVSAIFAFA</sequence>
<dbReference type="OrthoDB" id="262547at2759"/>
<evidence type="ECO:0000256" key="1">
    <source>
        <dbReference type="ARBA" id="ARBA00004141"/>
    </source>
</evidence>
<organism evidence="6 7">
    <name type="scientific">Thamnocephalis sphaerospora</name>
    <dbReference type="NCBI Taxonomy" id="78915"/>
    <lineage>
        <taxon>Eukaryota</taxon>
        <taxon>Fungi</taxon>
        <taxon>Fungi incertae sedis</taxon>
        <taxon>Zoopagomycota</taxon>
        <taxon>Zoopagomycotina</taxon>
        <taxon>Zoopagomycetes</taxon>
        <taxon>Zoopagales</taxon>
        <taxon>Sigmoideomycetaceae</taxon>
        <taxon>Thamnocephalis</taxon>
    </lineage>
</organism>